<name>A0A2S6IUY3_9ACTN</name>
<dbReference type="SUPFAM" id="SSF88659">
    <property type="entry name" value="Sigma3 and sigma4 domains of RNA polymerase sigma factors"/>
    <property type="match status" value="1"/>
</dbReference>
<dbReference type="GO" id="GO:0003677">
    <property type="term" value="F:DNA binding"/>
    <property type="evidence" value="ECO:0007669"/>
    <property type="project" value="UniProtKB-KW"/>
</dbReference>
<dbReference type="InterPro" id="IPR013325">
    <property type="entry name" value="RNA_pol_sigma_r2"/>
</dbReference>
<comment type="similarity">
    <text evidence="1">Belongs to the sigma-70 factor family. ECF subfamily.</text>
</comment>
<evidence type="ECO:0000313" key="8">
    <source>
        <dbReference type="Proteomes" id="UP000239485"/>
    </source>
</evidence>
<proteinExistence type="inferred from homology"/>
<evidence type="ECO:0000259" key="6">
    <source>
        <dbReference type="Pfam" id="PF04542"/>
    </source>
</evidence>
<dbReference type="InterPro" id="IPR036388">
    <property type="entry name" value="WH-like_DNA-bd_sf"/>
</dbReference>
<dbReference type="InterPro" id="IPR039425">
    <property type="entry name" value="RNA_pol_sigma-70-like"/>
</dbReference>
<gene>
    <name evidence="7" type="ORF">CLV92_102238</name>
</gene>
<evidence type="ECO:0000256" key="2">
    <source>
        <dbReference type="ARBA" id="ARBA00023015"/>
    </source>
</evidence>
<dbReference type="GO" id="GO:0016987">
    <property type="term" value="F:sigma factor activity"/>
    <property type="evidence" value="ECO:0007669"/>
    <property type="project" value="UniProtKB-KW"/>
</dbReference>
<keyword evidence="5" id="KW-0804">Transcription</keyword>
<dbReference type="Gene3D" id="1.10.1740.10">
    <property type="match status" value="1"/>
</dbReference>
<dbReference type="InterPro" id="IPR014284">
    <property type="entry name" value="RNA_pol_sigma-70_dom"/>
</dbReference>
<evidence type="ECO:0000256" key="5">
    <source>
        <dbReference type="ARBA" id="ARBA00023163"/>
    </source>
</evidence>
<organism evidence="7 8">
    <name type="scientific">Kineococcus xinjiangensis</name>
    <dbReference type="NCBI Taxonomy" id="512762"/>
    <lineage>
        <taxon>Bacteria</taxon>
        <taxon>Bacillati</taxon>
        <taxon>Actinomycetota</taxon>
        <taxon>Actinomycetes</taxon>
        <taxon>Kineosporiales</taxon>
        <taxon>Kineosporiaceae</taxon>
        <taxon>Kineococcus</taxon>
    </lineage>
</organism>
<evidence type="ECO:0000313" key="7">
    <source>
        <dbReference type="EMBL" id="PPK98085.1"/>
    </source>
</evidence>
<dbReference type="PANTHER" id="PTHR43133">
    <property type="entry name" value="RNA POLYMERASE ECF-TYPE SIGMA FACTO"/>
    <property type="match status" value="1"/>
</dbReference>
<dbReference type="AlphaFoldDB" id="A0A2S6IUY3"/>
<dbReference type="Proteomes" id="UP000239485">
    <property type="component" value="Unassembled WGS sequence"/>
</dbReference>
<accession>A0A2S6IUY3</accession>
<evidence type="ECO:0000256" key="4">
    <source>
        <dbReference type="ARBA" id="ARBA00023125"/>
    </source>
</evidence>
<dbReference type="Pfam" id="PF04542">
    <property type="entry name" value="Sigma70_r2"/>
    <property type="match status" value="1"/>
</dbReference>
<dbReference type="OrthoDB" id="3692620at2"/>
<keyword evidence="2" id="KW-0805">Transcription regulation</keyword>
<dbReference type="RefSeq" id="WP_104431519.1">
    <property type="nucleotide sequence ID" value="NZ_PTJD01000002.1"/>
</dbReference>
<dbReference type="PANTHER" id="PTHR43133:SF50">
    <property type="entry name" value="ECF RNA POLYMERASE SIGMA FACTOR SIGM"/>
    <property type="match status" value="1"/>
</dbReference>
<dbReference type="SUPFAM" id="SSF88946">
    <property type="entry name" value="Sigma2 domain of RNA polymerase sigma factors"/>
    <property type="match status" value="1"/>
</dbReference>
<protein>
    <submittedName>
        <fullName evidence="7">RNA polymerase sigma-70 factor (ECF subfamily)</fullName>
    </submittedName>
</protein>
<dbReference type="InterPro" id="IPR013324">
    <property type="entry name" value="RNA_pol_sigma_r3/r4-like"/>
</dbReference>
<evidence type="ECO:0000256" key="1">
    <source>
        <dbReference type="ARBA" id="ARBA00010641"/>
    </source>
</evidence>
<comment type="caution">
    <text evidence="7">The sequence shown here is derived from an EMBL/GenBank/DDBJ whole genome shotgun (WGS) entry which is preliminary data.</text>
</comment>
<evidence type="ECO:0000256" key="3">
    <source>
        <dbReference type="ARBA" id="ARBA00023082"/>
    </source>
</evidence>
<dbReference type="EMBL" id="PTJD01000002">
    <property type="protein sequence ID" value="PPK98085.1"/>
    <property type="molecule type" value="Genomic_DNA"/>
</dbReference>
<sequence>MTVRFRADRGDGWADDGAGAGWMQDSGWAQDPGVGFEEFVRRQGAVLVALARVLLREPAAAQDVVEDVLAKVLLRWERVRDEEDPETYAVRALVSACTSWWRRGGHPPAGGDGDPPGGEAGAAAHDALLLEALRRLPGQQRSVLALMTVAGLDEDDVADVLEVDPEVVRGIAERGLAALGRTLASAADRARA</sequence>
<dbReference type="NCBIfam" id="TIGR02937">
    <property type="entry name" value="sigma70-ECF"/>
    <property type="match status" value="1"/>
</dbReference>
<keyword evidence="4" id="KW-0238">DNA-binding</keyword>
<dbReference type="Gene3D" id="1.10.10.10">
    <property type="entry name" value="Winged helix-like DNA-binding domain superfamily/Winged helix DNA-binding domain"/>
    <property type="match status" value="1"/>
</dbReference>
<dbReference type="GO" id="GO:0006352">
    <property type="term" value="P:DNA-templated transcription initiation"/>
    <property type="evidence" value="ECO:0007669"/>
    <property type="project" value="InterPro"/>
</dbReference>
<keyword evidence="8" id="KW-1185">Reference proteome</keyword>
<feature type="domain" description="RNA polymerase sigma-70 region 2" evidence="6">
    <location>
        <begin position="40"/>
        <end position="104"/>
    </location>
</feature>
<dbReference type="InterPro" id="IPR007627">
    <property type="entry name" value="RNA_pol_sigma70_r2"/>
</dbReference>
<reference evidence="7 8" key="1">
    <citation type="submission" date="2018-02" db="EMBL/GenBank/DDBJ databases">
        <title>Genomic Encyclopedia of Archaeal and Bacterial Type Strains, Phase II (KMG-II): from individual species to whole genera.</title>
        <authorList>
            <person name="Goeker M."/>
        </authorList>
    </citation>
    <scope>NUCLEOTIDE SEQUENCE [LARGE SCALE GENOMIC DNA]</scope>
    <source>
        <strain evidence="7 8">DSM 22857</strain>
    </source>
</reference>
<keyword evidence="3" id="KW-0731">Sigma factor</keyword>